<comment type="caution">
    <text evidence="2">The sequence shown here is derived from an EMBL/GenBank/DDBJ whole genome shotgun (WGS) entry which is preliminary data.</text>
</comment>
<dbReference type="GO" id="GO:0003676">
    <property type="term" value="F:nucleic acid binding"/>
    <property type="evidence" value="ECO:0007669"/>
    <property type="project" value="InterPro"/>
</dbReference>
<sequence length="387" mass="46145">MLAIKWYRKVIHALNTNYELLNSLNNIYRTNFKMCLIKIQQYSESSETERIKKNYTSKPIVFNTDNYPKFYVSTSKKNTNFQHNSFTIEHYNIELTNNNNQLEININLHIQQIINRTSTPSNTDHTNSTFSRIAPFRCDQITDEFLQHFEYNAKAEALFIIQQYLMDEDNLVFFTDENWPSSLRAELFAILLTLIISPHECRIDINMDSQNSINIIQRILNNPTFSIRDYFHLSNNNVIINNIISIIRVQQLCVKFIKVQAHSDNYFNNQIDKYKLLSEQLTVLEKTKRQYYEIYQNSTCVLCSEKKETFVHIWLCLYQDEAYFKLYNQFKNTLLYSILDVKPNEIIIQLNHDFENFHLTRSLHSTLFTFLDIIKGYVPSFLVEWLQ</sequence>
<dbReference type="Pfam" id="PF00075">
    <property type="entry name" value="RNase_H"/>
    <property type="match status" value="1"/>
</dbReference>
<dbReference type="Proteomes" id="UP000615446">
    <property type="component" value="Unassembled WGS sequence"/>
</dbReference>
<evidence type="ECO:0000313" key="3">
    <source>
        <dbReference type="Proteomes" id="UP000615446"/>
    </source>
</evidence>
<dbReference type="AlphaFoldDB" id="A0A8H3R2W1"/>
<dbReference type="InterPro" id="IPR036397">
    <property type="entry name" value="RNaseH_sf"/>
</dbReference>
<dbReference type="GO" id="GO:0004523">
    <property type="term" value="F:RNA-DNA hybrid ribonuclease activity"/>
    <property type="evidence" value="ECO:0007669"/>
    <property type="project" value="InterPro"/>
</dbReference>
<feature type="domain" description="RNase H type-1" evidence="1">
    <location>
        <begin position="182"/>
        <end position="273"/>
    </location>
</feature>
<proteinExistence type="predicted"/>
<dbReference type="EMBL" id="BLAL01000295">
    <property type="protein sequence ID" value="GET00838.1"/>
    <property type="molecule type" value="Genomic_DNA"/>
</dbReference>
<dbReference type="InterPro" id="IPR002156">
    <property type="entry name" value="RNaseH_domain"/>
</dbReference>
<accession>A0A8H3R2W1</accession>
<dbReference type="SUPFAM" id="SSF53098">
    <property type="entry name" value="Ribonuclease H-like"/>
    <property type="match status" value="1"/>
</dbReference>
<name>A0A8H3R2W1_9GLOM</name>
<organism evidence="2 3">
    <name type="scientific">Rhizophagus clarus</name>
    <dbReference type="NCBI Taxonomy" id="94130"/>
    <lineage>
        <taxon>Eukaryota</taxon>
        <taxon>Fungi</taxon>
        <taxon>Fungi incertae sedis</taxon>
        <taxon>Mucoromycota</taxon>
        <taxon>Glomeromycotina</taxon>
        <taxon>Glomeromycetes</taxon>
        <taxon>Glomerales</taxon>
        <taxon>Glomeraceae</taxon>
        <taxon>Rhizophagus</taxon>
    </lineage>
</organism>
<evidence type="ECO:0000259" key="1">
    <source>
        <dbReference type="Pfam" id="PF00075"/>
    </source>
</evidence>
<dbReference type="InterPro" id="IPR012337">
    <property type="entry name" value="RNaseH-like_sf"/>
</dbReference>
<protein>
    <submittedName>
        <fullName evidence="2">Ribonuclease H-like domain-containing protein</fullName>
    </submittedName>
</protein>
<evidence type="ECO:0000313" key="2">
    <source>
        <dbReference type="EMBL" id="GET00838.1"/>
    </source>
</evidence>
<reference evidence="2" key="1">
    <citation type="submission" date="2019-10" db="EMBL/GenBank/DDBJ databases">
        <title>Conservation and host-specific expression of non-tandemly repeated heterogenous ribosome RNA gene in arbuscular mycorrhizal fungi.</title>
        <authorList>
            <person name="Maeda T."/>
            <person name="Kobayashi Y."/>
            <person name="Nakagawa T."/>
            <person name="Ezawa T."/>
            <person name="Yamaguchi K."/>
            <person name="Bino T."/>
            <person name="Nishimoto Y."/>
            <person name="Shigenobu S."/>
            <person name="Kawaguchi M."/>
        </authorList>
    </citation>
    <scope>NUCLEOTIDE SEQUENCE</scope>
    <source>
        <strain evidence="2">HR1</strain>
    </source>
</reference>
<gene>
    <name evidence="2" type="ORF">RCL2_002728200</name>
</gene>
<dbReference type="Gene3D" id="3.30.420.10">
    <property type="entry name" value="Ribonuclease H-like superfamily/Ribonuclease H"/>
    <property type="match status" value="1"/>
</dbReference>